<evidence type="ECO:0000313" key="10">
    <source>
        <dbReference type="EnsemblMetazoa" id="XP_038073155.1"/>
    </source>
</evidence>
<dbReference type="CDD" id="cd00086">
    <property type="entry name" value="homeodomain"/>
    <property type="match status" value="1"/>
</dbReference>
<reference evidence="10" key="1">
    <citation type="submission" date="2022-11" db="UniProtKB">
        <authorList>
            <consortium name="EnsemblMetazoa"/>
        </authorList>
    </citation>
    <scope>IDENTIFICATION</scope>
</reference>
<dbReference type="SUPFAM" id="SSF46689">
    <property type="entry name" value="Homeodomain-like"/>
    <property type="match status" value="1"/>
</dbReference>
<feature type="region of interest" description="Disordered" evidence="8">
    <location>
        <begin position="76"/>
        <end position="200"/>
    </location>
</feature>
<dbReference type="PANTHER" id="PTHR24329:SF543">
    <property type="entry name" value="FI01017P-RELATED"/>
    <property type="match status" value="1"/>
</dbReference>
<evidence type="ECO:0000256" key="4">
    <source>
        <dbReference type="ARBA" id="ARBA00023155"/>
    </source>
</evidence>
<evidence type="ECO:0000256" key="3">
    <source>
        <dbReference type="ARBA" id="ARBA00023125"/>
    </source>
</evidence>
<keyword evidence="3 6" id="KW-0238">DNA-binding</keyword>
<feature type="compositionally biased region" description="Low complexity" evidence="8">
    <location>
        <begin position="156"/>
        <end position="169"/>
    </location>
</feature>
<sequence length="454" mass="49820">MEFSAGMPPKDLFVNRQHHHAAGAESAGKNPAARRPSPSNYSIDFILGTPSPSPPARTANTAEPCHIRVPVYNTTSTTGRGWDFAGCSPEGRDASARYQPSRCPEREQTPECTVSSDLSRNFQHLPSTDNFPGSDQYSPDPEPARSVPCEHGDEVSSSPEPTSPPSSSSGREDELDGEDDATHPHNQHHRGGGGDPKTARKIRRSRTTFTTFQLHQLERAFEKTQYPDVFTREDLAMRLELSEARVQVWFQNRRAKWRKMEKVQGRESPSGFFGSNYPVDFVGSHGMDSAIPTERIPAWAMHNGNPTAGVSPGLLAQVPVGLPQHPGLGAMVGGYPLFGHHFGHYVHPPHQQQHGQQHHHHQAAASYWLARQAAFPAIASPWHLPSLRIPSLRASEQSELPTSVSPPAKKSTSLANINDFPSDSHALLKKQSIEALRSKARNHSLASDELPVTP</sequence>
<dbReference type="Proteomes" id="UP000887568">
    <property type="component" value="Unplaced"/>
</dbReference>
<evidence type="ECO:0000256" key="5">
    <source>
        <dbReference type="ARBA" id="ARBA00023242"/>
    </source>
</evidence>
<dbReference type="OMA" id="EPCHIRV"/>
<evidence type="ECO:0000256" key="6">
    <source>
        <dbReference type="PROSITE-ProRule" id="PRU00108"/>
    </source>
</evidence>
<dbReference type="Gene3D" id="1.10.10.60">
    <property type="entry name" value="Homeodomain-like"/>
    <property type="match status" value="1"/>
</dbReference>
<feature type="region of interest" description="Disordered" evidence="8">
    <location>
        <begin position="1"/>
        <end position="63"/>
    </location>
</feature>
<name>A0A914BBD7_PATMI</name>
<feature type="compositionally biased region" description="Polar residues" evidence="8">
    <location>
        <begin position="110"/>
        <end position="137"/>
    </location>
</feature>
<evidence type="ECO:0000256" key="8">
    <source>
        <dbReference type="SAM" id="MobiDB-lite"/>
    </source>
</evidence>
<accession>A0A914BBD7</accession>
<dbReference type="PROSITE" id="PS50071">
    <property type="entry name" value="HOMEOBOX_2"/>
    <property type="match status" value="1"/>
</dbReference>
<dbReference type="AlphaFoldDB" id="A0A914BBD7"/>
<dbReference type="GO" id="GO:0000981">
    <property type="term" value="F:DNA-binding transcription factor activity, RNA polymerase II-specific"/>
    <property type="evidence" value="ECO:0007669"/>
    <property type="project" value="InterPro"/>
</dbReference>
<dbReference type="SMART" id="SM00389">
    <property type="entry name" value="HOX"/>
    <property type="match status" value="1"/>
</dbReference>
<dbReference type="Pfam" id="PF00046">
    <property type="entry name" value="Homeodomain"/>
    <property type="match status" value="1"/>
</dbReference>
<keyword evidence="11" id="KW-1185">Reference proteome</keyword>
<dbReference type="InterPro" id="IPR009057">
    <property type="entry name" value="Homeodomain-like_sf"/>
</dbReference>
<comment type="subcellular location">
    <subcellularLocation>
        <location evidence="1 6 7">Nucleus</location>
    </subcellularLocation>
</comment>
<protein>
    <recommendedName>
        <fullName evidence="9">Homeobox domain-containing protein</fullName>
    </recommendedName>
</protein>
<feature type="region of interest" description="Disordered" evidence="8">
    <location>
        <begin position="398"/>
        <end position="421"/>
    </location>
</feature>
<dbReference type="PROSITE" id="PS00027">
    <property type="entry name" value="HOMEOBOX_1"/>
    <property type="match status" value="1"/>
</dbReference>
<dbReference type="InterPro" id="IPR050649">
    <property type="entry name" value="Paired_Homeobox_TFs"/>
</dbReference>
<evidence type="ECO:0000313" key="11">
    <source>
        <dbReference type="Proteomes" id="UP000887568"/>
    </source>
</evidence>
<dbReference type="GeneID" id="119741469"/>
<dbReference type="InterPro" id="IPR001356">
    <property type="entry name" value="HD"/>
</dbReference>
<feature type="domain" description="Homeobox" evidence="9">
    <location>
        <begin position="200"/>
        <end position="260"/>
    </location>
</feature>
<keyword evidence="2" id="KW-0217">Developmental protein</keyword>
<organism evidence="10 11">
    <name type="scientific">Patiria miniata</name>
    <name type="common">Bat star</name>
    <name type="synonym">Asterina miniata</name>
    <dbReference type="NCBI Taxonomy" id="46514"/>
    <lineage>
        <taxon>Eukaryota</taxon>
        <taxon>Metazoa</taxon>
        <taxon>Echinodermata</taxon>
        <taxon>Eleutherozoa</taxon>
        <taxon>Asterozoa</taxon>
        <taxon>Asteroidea</taxon>
        <taxon>Valvatacea</taxon>
        <taxon>Valvatida</taxon>
        <taxon>Asterinidae</taxon>
        <taxon>Patiria</taxon>
    </lineage>
</organism>
<dbReference type="RefSeq" id="XP_038073155.1">
    <property type="nucleotide sequence ID" value="XM_038217227.1"/>
</dbReference>
<evidence type="ECO:0000256" key="7">
    <source>
        <dbReference type="RuleBase" id="RU000682"/>
    </source>
</evidence>
<dbReference type="EnsemblMetazoa" id="XM_038217227.1">
    <property type="protein sequence ID" value="XP_038073155.1"/>
    <property type="gene ID" value="LOC119741469"/>
</dbReference>
<proteinExistence type="predicted"/>
<dbReference type="GO" id="GO:0005634">
    <property type="term" value="C:nucleus"/>
    <property type="evidence" value="ECO:0007669"/>
    <property type="project" value="UniProtKB-SubCell"/>
</dbReference>
<dbReference type="PANTHER" id="PTHR24329">
    <property type="entry name" value="HOMEOBOX PROTEIN ARISTALESS"/>
    <property type="match status" value="1"/>
</dbReference>
<evidence type="ECO:0000256" key="1">
    <source>
        <dbReference type="ARBA" id="ARBA00004123"/>
    </source>
</evidence>
<dbReference type="FunFam" id="1.10.10.60:FF:000102">
    <property type="entry name" value="Aristaless related homeobox"/>
    <property type="match status" value="1"/>
</dbReference>
<dbReference type="InterPro" id="IPR017970">
    <property type="entry name" value="Homeobox_CS"/>
</dbReference>
<evidence type="ECO:0000259" key="9">
    <source>
        <dbReference type="PROSITE" id="PS50071"/>
    </source>
</evidence>
<dbReference type="OrthoDB" id="6159439at2759"/>
<dbReference type="GO" id="GO:0000977">
    <property type="term" value="F:RNA polymerase II transcription regulatory region sequence-specific DNA binding"/>
    <property type="evidence" value="ECO:0007669"/>
    <property type="project" value="TreeGrafter"/>
</dbReference>
<keyword evidence="4 6" id="KW-0371">Homeobox</keyword>
<evidence type="ECO:0000256" key="2">
    <source>
        <dbReference type="ARBA" id="ARBA00022473"/>
    </source>
</evidence>
<keyword evidence="5 6" id="KW-0539">Nucleus</keyword>
<feature type="DNA-binding region" description="Homeobox" evidence="6">
    <location>
        <begin position="202"/>
        <end position="261"/>
    </location>
</feature>